<keyword evidence="12" id="KW-1185">Reference proteome</keyword>
<dbReference type="InterPro" id="IPR005672">
    <property type="entry name" value="Phosphate_PstA"/>
</dbReference>
<protein>
    <recommendedName>
        <fullName evidence="8">Phosphate transport system permease protein PstA</fullName>
    </recommendedName>
</protein>
<evidence type="ECO:0000313" key="11">
    <source>
        <dbReference type="EMBL" id="SET47692.1"/>
    </source>
</evidence>
<evidence type="ECO:0000256" key="7">
    <source>
        <dbReference type="ARBA" id="ARBA00023136"/>
    </source>
</evidence>
<accession>A0A1G6QJT4</accession>
<dbReference type="Proteomes" id="UP000324021">
    <property type="component" value="Unassembled WGS sequence"/>
</dbReference>
<dbReference type="PANTHER" id="PTHR43470:SF5">
    <property type="entry name" value="PHOSPHATE TRANSPORT SYSTEM PERMEASE PROTEIN PSTA"/>
    <property type="match status" value="1"/>
</dbReference>
<keyword evidence="6 8" id="KW-1133">Transmembrane helix</keyword>
<gene>
    <name evidence="11" type="ORF">SAMN04488694_10778</name>
    <name evidence="10" type="ORF">SAMN05192552_100977</name>
</gene>
<dbReference type="PANTHER" id="PTHR43470">
    <property type="entry name" value="PHOSPHATE TRANSPORT SYSTEM PERMEASE PROTEIN PSTA-RELATED"/>
    <property type="match status" value="1"/>
</dbReference>
<name>A0A1G6QJT4_9EURY</name>
<feature type="transmembrane region" description="Helical" evidence="8">
    <location>
        <begin position="360"/>
        <end position="380"/>
    </location>
</feature>
<dbReference type="STRING" id="392421.SAMN04488694_10778"/>
<keyword evidence="3" id="KW-0813">Transport</keyword>
<keyword evidence="7 8" id="KW-0472">Membrane</keyword>
<evidence type="ECO:0000256" key="2">
    <source>
        <dbReference type="ARBA" id="ARBA00007069"/>
    </source>
</evidence>
<feature type="transmembrane region" description="Helical" evidence="8">
    <location>
        <begin position="150"/>
        <end position="173"/>
    </location>
</feature>
<dbReference type="InterPro" id="IPR035906">
    <property type="entry name" value="MetI-like_sf"/>
</dbReference>
<keyword evidence="4 8" id="KW-1003">Cell membrane</keyword>
<feature type="transmembrane region" description="Helical" evidence="8">
    <location>
        <begin position="233"/>
        <end position="250"/>
    </location>
</feature>
<dbReference type="Gene3D" id="1.10.3720.10">
    <property type="entry name" value="MetI-like"/>
    <property type="match status" value="1"/>
</dbReference>
<dbReference type="PROSITE" id="PS50928">
    <property type="entry name" value="ABC_TM1"/>
    <property type="match status" value="1"/>
</dbReference>
<dbReference type="NCBIfam" id="TIGR00974">
    <property type="entry name" value="3a0107s02c"/>
    <property type="match status" value="1"/>
</dbReference>
<sequence length="537" mass="56514">MATDQQTGTWYGTGEAVSRVRGQAFKTLCLSATLLALLSVFVLLLYVANDAFQPLSADTGWLLVTIGTVVVPSLAAVGYYYTRDTRAGETATIALGLPIVSLLLTGGVFITFEHVVSVYQWLSILVSLAVAGGIVYAHSRVRTEADLERLVVVVAVPALALWFIPKLILSLPMLPTQSIALLGSFVVPVAVVVGLFVRRQRENDRDGVIAAVLTLVGAAAGFGVAPVVGITPFVWMLLVTVTAVPVSLYVESVIRRGAGVSGLAFPLIVVGGIVASAVLTDTLGFAGPTPWLDWGFLTNVPSRTPEDAGFYPPLVGSVMMLLIIIISAFPVGVGAALYLEEYAPQRGRWGRLVDLIEVNIGNLAGVPSVVYGVLGLALFIRAGGLGSGTALVGGFTVGLLILPIVIISSQEAISAVPDSMRQASYGMGATKWQTTRNVVLPEALPGIMTGNILAMGRAIGETAPLLIIGAPAVVRIAPNSFTNKFSAMPRQIYTWSGEIDAAFRHGVLAAGVVTLLVVLLLMNGAAILIRNKYQRRE</sequence>
<dbReference type="InterPro" id="IPR000515">
    <property type="entry name" value="MetI-like"/>
</dbReference>
<comment type="caution">
    <text evidence="8">Lacks conserved residue(s) required for the propagation of feature annotation.</text>
</comment>
<comment type="similarity">
    <text evidence="2 8">Belongs to the binding-protein-dependent transport system permease family. CysTW subfamily.</text>
</comment>
<dbReference type="GO" id="GO:0005886">
    <property type="term" value="C:plasma membrane"/>
    <property type="evidence" value="ECO:0007669"/>
    <property type="project" value="UniProtKB-SubCell"/>
</dbReference>
<feature type="transmembrane region" description="Helical" evidence="8">
    <location>
        <begin position="314"/>
        <end position="339"/>
    </location>
</feature>
<evidence type="ECO:0000256" key="3">
    <source>
        <dbReference type="ARBA" id="ARBA00022448"/>
    </source>
</evidence>
<evidence type="ECO:0000256" key="6">
    <source>
        <dbReference type="ARBA" id="ARBA00022989"/>
    </source>
</evidence>
<dbReference type="AlphaFoldDB" id="A0A1G6QJT4"/>
<evidence type="ECO:0000256" key="1">
    <source>
        <dbReference type="ARBA" id="ARBA00004651"/>
    </source>
</evidence>
<feature type="transmembrane region" description="Helical" evidence="8">
    <location>
        <begin position="209"/>
        <end position="227"/>
    </location>
</feature>
<feature type="transmembrane region" description="Helical" evidence="8">
    <location>
        <begin position="262"/>
        <end position="286"/>
    </location>
</feature>
<evidence type="ECO:0000259" key="9">
    <source>
        <dbReference type="PROSITE" id="PS50928"/>
    </source>
</evidence>
<evidence type="ECO:0000256" key="5">
    <source>
        <dbReference type="ARBA" id="ARBA00022692"/>
    </source>
</evidence>
<feature type="transmembrane region" description="Helical" evidence="8">
    <location>
        <begin position="179"/>
        <end position="197"/>
    </location>
</feature>
<dbReference type="SUPFAM" id="SSF161098">
    <property type="entry name" value="MetI-like"/>
    <property type="match status" value="1"/>
</dbReference>
<dbReference type="GO" id="GO:0035435">
    <property type="term" value="P:phosphate ion transmembrane transport"/>
    <property type="evidence" value="ECO:0007669"/>
    <property type="project" value="InterPro"/>
</dbReference>
<dbReference type="OrthoDB" id="11402at2157"/>
<dbReference type="Pfam" id="PF00528">
    <property type="entry name" value="BPD_transp_1"/>
    <property type="match status" value="1"/>
</dbReference>
<reference evidence="12 13" key="2">
    <citation type="submission" date="2016-10" db="EMBL/GenBank/DDBJ databases">
        <authorList>
            <person name="Varghese N."/>
            <person name="Submissions S."/>
        </authorList>
    </citation>
    <scope>NUCLEOTIDE SEQUENCE [LARGE SCALE GENOMIC DNA]</scope>
    <source>
        <strain evidence="10 13">CDM_1</strain>
        <strain evidence="12">CDM_6</strain>
    </source>
</reference>
<feature type="transmembrane region" description="Helical" evidence="8">
    <location>
        <begin position="28"/>
        <end position="48"/>
    </location>
</feature>
<dbReference type="GO" id="GO:0005315">
    <property type="term" value="F:phosphate transmembrane transporter activity"/>
    <property type="evidence" value="ECO:0007669"/>
    <property type="project" value="InterPro"/>
</dbReference>
<feature type="transmembrane region" description="Helical" evidence="8">
    <location>
        <begin position="118"/>
        <end position="138"/>
    </location>
</feature>
<dbReference type="Proteomes" id="UP000199320">
    <property type="component" value="Unassembled WGS sequence"/>
</dbReference>
<feature type="transmembrane region" description="Helical" evidence="8">
    <location>
        <begin position="386"/>
        <end position="407"/>
    </location>
</feature>
<dbReference type="RefSeq" id="WP_092932249.1">
    <property type="nucleotide sequence ID" value="NZ_FMZP01000009.1"/>
</dbReference>
<feature type="transmembrane region" description="Helical" evidence="8">
    <location>
        <begin position="60"/>
        <end position="81"/>
    </location>
</feature>
<feature type="domain" description="ABC transmembrane type-1" evidence="9">
    <location>
        <begin position="314"/>
        <end position="526"/>
    </location>
</feature>
<evidence type="ECO:0000256" key="4">
    <source>
        <dbReference type="ARBA" id="ARBA00022475"/>
    </source>
</evidence>
<proteinExistence type="inferred from homology"/>
<evidence type="ECO:0000256" key="8">
    <source>
        <dbReference type="RuleBase" id="RU363043"/>
    </source>
</evidence>
<feature type="transmembrane region" description="Helical" evidence="8">
    <location>
        <begin position="93"/>
        <end position="112"/>
    </location>
</feature>
<feature type="transmembrane region" description="Helical" evidence="8">
    <location>
        <begin position="458"/>
        <end position="478"/>
    </location>
</feature>
<reference evidence="11" key="1">
    <citation type="submission" date="2016-10" db="EMBL/GenBank/DDBJ databases">
        <authorList>
            <person name="de Groot N.N."/>
        </authorList>
    </citation>
    <scope>NUCLEOTIDE SEQUENCE [LARGE SCALE GENOMIC DNA]</scope>
    <source>
        <strain evidence="11">CDM_6</strain>
    </source>
</reference>
<dbReference type="CDD" id="cd06261">
    <property type="entry name" value="TM_PBP2"/>
    <property type="match status" value="1"/>
</dbReference>
<dbReference type="EMBL" id="FMZP01000009">
    <property type="protein sequence ID" value="SDC92732.1"/>
    <property type="molecule type" value="Genomic_DNA"/>
</dbReference>
<organism evidence="10 13">
    <name type="scientific">Natrinema hispanicum</name>
    <dbReference type="NCBI Taxonomy" id="392421"/>
    <lineage>
        <taxon>Archaea</taxon>
        <taxon>Methanobacteriati</taxon>
        <taxon>Methanobacteriota</taxon>
        <taxon>Stenosarchaea group</taxon>
        <taxon>Halobacteria</taxon>
        <taxon>Halobacteriales</taxon>
        <taxon>Natrialbaceae</taxon>
        <taxon>Natrinema</taxon>
    </lineage>
</organism>
<evidence type="ECO:0000313" key="12">
    <source>
        <dbReference type="Proteomes" id="UP000199320"/>
    </source>
</evidence>
<evidence type="ECO:0000313" key="13">
    <source>
        <dbReference type="Proteomes" id="UP000324021"/>
    </source>
</evidence>
<feature type="transmembrane region" description="Helical" evidence="8">
    <location>
        <begin position="507"/>
        <end position="529"/>
    </location>
</feature>
<comment type="subcellular location">
    <subcellularLocation>
        <location evidence="1 8">Cell membrane</location>
        <topology evidence="1 8">Multi-pass membrane protein</topology>
    </subcellularLocation>
</comment>
<evidence type="ECO:0000313" key="10">
    <source>
        <dbReference type="EMBL" id="SDC92732.1"/>
    </source>
</evidence>
<dbReference type="EMBL" id="FOIC01000007">
    <property type="protein sequence ID" value="SET47692.1"/>
    <property type="molecule type" value="Genomic_DNA"/>
</dbReference>
<keyword evidence="5 8" id="KW-0812">Transmembrane</keyword>